<gene>
    <name evidence="1" type="ORF">DFH08DRAFT_819838</name>
</gene>
<dbReference type="Proteomes" id="UP001218218">
    <property type="component" value="Unassembled WGS sequence"/>
</dbReference>
<organism evidence="1 2">
    <name type="scientific">Mycena albidolilacea</name>
    <dbReference type="NCBI Taxonomy" id="1033008"/>
    <lineage>
        <taxon>Eukaryota</taxon>
        <taxon>Fungi</taxon>
        <taxon>Dikarya</taxon>
        <taxon>Basidiomycota</taxon>
        <taxon>Agaricomycotina</taxon>
        <taxon>Agaricomycetes</taxon>
        <taxon>Agaricomycetidae</taxon>
        <taxon>Agaricales</taxon>
        <taxon>Marasmiineae</taxon>
        <taxon>Mycenaceae</taxon>
        <taxon>Mycena</taxon>
    </lineage>
</organism>
<dbReference type="EMBL" id="JARIHO010000057">
    <property type="protein sequence ID" value="KAJ7318562.1"/>
    <property type="molecule type" value="Genomic_DNA"/>
</dbReference>
<comment type="caution">
    <text evidence="1">The sequence shown here is derived from an EMBL/GenBank/DDBJ whole genome shotgun (WGS) entry which is preliminary data.</text>
</comment>
<protein>
    <submittedName>
        <fullName evidence="1">Uncharacterized protein</fullName>
    </submittedName>
</protein>
<sequence>MPQQITTLKYSETLNAILETVATLRQYVVDLDWESIKEGARSLDFKATTSQIIAISYQDNATAIQVATNAFGSAGVLLDVITACLNLLGSTILRQHIVIVENHAESIDTDSLVGKSKIR</sequence>
<evidence type="ECO:0000313" key="1">
    <source>
        <dbReference type="EMBL" id="KAJ7318562.1"/>
    </source>
</evidence>
<dbReference type="AlphaFoldDB" id="A0AAD6ZE15"/>
<accession>A0AAD6ZE15</accession>
<reference evidence="1" key="1">
    <citation type="submission" date="2023-03" db="EMBL/GenBank/DDBJ databases">
        <title>Massive genome expansion in bonnet fungi (Mycena s.s.) driven by repeated elements and novel gene families across ecological guilds.</title>
        <authorList>
            <consortium name="Lawrence Berkeley National Laboratory"/>
            <person name="Harder C.B."/>
            <person name="Miyauchi S."/>
            <person name="Viragh M."/>
            <person name="Kuo A."/>
            <person name="Thoen E."/>
            <person name="Andreopoulos B."/>
            <person name="Lu D."/>
            <person name="Skrede I."/>
            <person name="Drula E."/>
            <person name="Henrissat B."/>
            <person name="Morin E."/>
            <person name="Kohler A."/>
            <person name="Barry K."/>
            <person name="LaButti K."/>
            <person name="Morin E."/>
            <person name="Salamov A."/>
            <person name="Lipzen A."/>
            <person name="Mereny Z."/>
            <person name="Hegedus B."/>
            <person name="Baldrian P."/>
            <person name="Stursova M."/>
            <person name="Weitz H."/>
            <person name="Taylor A."/>
            <person name="Grigoriev I.V."/>
            <person name="Nagy L.G."/>
            <person name="Martin F."/>
            <person name="Kauserud H."/>
        </authorList>
    </citation>
    <scope>NUCLEOTIDE SEQUENCE</scope>
    <source>
        <strain evidence="1">CBHHK002</strain>
    </source>
</reference>
<name>A0AAD6ZE15_9AGAR</name>
<evidence type="ECO:0000313" key="2">
    <source>
        <dbReference type="Proteomes" id="UP001218218"/>
    </source>
</evidence>
<keyword evidence="2" id="KW-1185">Reference proteome</keyword>
<proteinExistence type="predicted"/>